<protein>
    <submittedName>
        <fullName evidence="7">FAD dependent oxidoreductase</fullName>
    </submittedName>
</protein>
<dbReference type="PANTHER" id="PTHR43498:SF1">
    <property type="entry name" value="COB--COM HETERODISULFIDE REDUCTASE IRON-SULFUR SUBUNIT A"/>
    <property type="match status" value="1"/>
</dbReference>
<dbReference type="OrthoDB" id="287984at2"/>
<keyword evidence="8" id="KW-1185">Reference proteome</keyword>
<dbReference type="Proteomes" id="UP000319817">
    <property type="component" value="Chromosome"/>
</dbReference>
<evidence type="ECO:0000256" key="1">
    <source>
        <dbReference type="ARBA" id="ARBA00022485"/>
    </source>
</evidence>
<accession>A0A517NRC9</accession>
<dbReference type="InterPro" id="IPR036188">
    <property type="entry name" value="FAD/NAD-bd_sf"/>
</dbReference>
<evidence type="ECO:0000256" key="3">
    <source>
        <dbReference type="ARBA" id="ARBA00023002"/>
    </source>
</evidence>
<dbReference type="GO" id="GO:0051539">
    <property type="term" value="F:4 iron, 4 sulfur cluster binding"/>
    <property type="evidence" value="ECO:0007669"/>
    <property type="project" value="UniProtKB-KW"/>
</dbReference>
<name>A0A517NRC9_9BACT</name>
<keyword evidence="1" id="KW-0004">4Fe-4S</keyword>
<keyword evidence="6" id="KW-0732">Signal</keyword>
<reference evidence="7 8" key="1">
    <citation type="submission" date="2019-02" db="EMBL/GenBank/DDBJ databases">
        <title>Deep-cultivation of Planctomycetes and their phenomic and genomic characterization uncovers novel biology.</title>
        <authorList>
            <person name="Wiegand S."/>
            <person name="Jogler M."/>
            <person name="Boedeker C."/>
            <person name="Pinto D."/>
            <person name="Vollmers J."/>
            <person name="Rivas-Marin E."/>
            <person name="Kohn T."/>
            <person name="Peeters S.H."/>
            <person name="Heuer A."/>
            <person name="Rast P."/>
            <person name="Oberbeckmann S."/>
            <person name="Bunk B."/>
            <person name="Jeske O."/>
            <person name="Meyerdierks A."/>
            <person name="Storesund J.E."/>
            <person name="Kallscheuer N."/>
            <person name="Luecker S."/>
            <person name="Lage O.M."/>
            <person name="Pohl T."/>
            <person name="Merkel B.J."/>
            <person name="Hornburger P."/>
            <person name="Mueller R.-W."/>
            <person name="Bruemmer F."/>
            <person name="Labrenz M."/>
            <person name="Spormann A.M."/>
            <person name="Op den Camp H."/>
            <person name="Overmann J."/>
            <person name="Amann R."/>
            <person name="Jetten M.S.M."/>
            <person name="Mascher T."/>
            <person name="Medema M.H."/>
            <person name="Devos D.P."/>
            <person name="Kaster A.-K."/>
            <person name="Ovreas L."/>
            <person name="Rohde M."/>
            <person name="Galperin M.Y."/>
            <person name="Jogler C."/>
        </authorList>
    </citation>
    <scope>NUCLEOTIDE SEQUENCE [LARGE SCALE GENOMIC DNA]</scope>
    <source>
        <strain evidence="7 8">K23_9</strain>
    </source>
</reference>
<evidence type="ECO:0000313" key="8">
    <source>
        <dbReference type="Proteomes" id="UP000319817"/>
    </source>
</evidence>
<proteinExistence type="predicted"/>
<dbReference type="PANTHER" id="PTHR43498">
    <property type="entry name" value="FERREDOXIN:COB-COM HETERODISULFIDE REDUCTASE SUBUNIT A"/>
    <property type="match status" value="1"/>
</dbReference>
<feature type="signal peptide" evidence="6">
    <location>
        <begin position="1"/>
        <end position="20"/>
    </location>
</feature>
<dbReference type="SUPFAM" id="SSF51905">
    <property type="entry name" value="FAD/NAD(P)-binding domain"/>
    <property type="match status" value="1"/>
</dbReference>
<evidence type="ECO:0000256" key="5">
    <source>
        <dbReference type="ARBA" id="ARBA00023014"/>
    </source>
</evidence>
<organism evidence="7 8">
    <name type="scientific">Stieleria marina</name>
    <dbReference type="NCBI Taxonomy" id="1930275"/>
    <lineage>
        <taxon>Bacteria</taxon>
        <taxon>Pseudomonadati</taxon>
        <taxon>Planctomycetota</taxon>
        <taxon>Planctomycetia</taxon>
        <taxon>Pirellulales</taxon>
        <taxon>Pirellulaceae</taxon>
        <taxon>Stieleria</taxon>
    </lineage>
</organism>
<keyword evidence="5" id="KW-0411">Iron-sulfur</keyword>
<dbReference type="GO" id="GO:0046872">
    <property type="term" value="F:metal ion binding"/>
    <property type="evidence" value="ECO:0007669"/>
    <property type="project" value="UniProtKB-KW"/>
</dbReference>
<evidence type="ECO:0000256" key="4">
    <source>
        <dbReference type="ARBA" id="ARBA00023004"/>
    </source>
</evidence>
<evidence type="ECO:0000256" key="2">
    <source>
        <dbReference type="ARBA" id="ARBA00022723"/>
    </source>
</evidence>
<evidence type="ECO:0000256" key="6">
    <source>
        <dbReference type="SAM" id="SignalP"/>
    </source>
</evidence>
<gene>
    <name evidence="7" type="ORF">K239x_16140</name>
</gene>
<dbReference type="RefSeq" id="WP_145417239.1">
    <property type="nucleotide sequence ID" value="NZ_CP036526.1"/>
</dbReference>
<keyword evidence="3" id="KW-0560">Oxidoreductase</keyword>
<keyword evidence="2" id="KW-0479">Metal-binding</keyword>
<feature type="chain" id="PRO_5021917414" evidence="6">
    <location>
        <begin position="21"/>
        <end position="561"/>
    </location>
</feature>
<dbReference type="Pfam" id="PF12831">
    <property type="entry name" value="FAD_oxidored"/>
    <property type="match status" value="1"/>
</dbReference>
<keyword evidence="4" id="KW-0408">Iron</keyword>
<dbReference type="EMBL" id="CP036526">
    <property type="protein sequence ID" value="QDT09666.1"/>
    <property type="molecule type" value="Genomic_DNA"/>
</dbReference>
<evidence type="ECO:0000313" key="7">
    <source>
        <dbReference type="EMBL" id="QDT09666.1"/>
    </source>
</evidence>
<dbReference type="InterPro" id="IPR039650">
    <property type="entry name" value="HdrA-like"/>
</dbReference>
<dbReference type="AlphaFoldDB" id="A0A517NRC9"/>
<sequence precursor="true">MKFLILSVLFSVLMAVPSWASEPVPEHDVVIYGGTSAAVMAAVQSHRMGKSVVLVSPDKHLGGLSSGGLGFTDIGNRLTVGGLAREFYEQVYQHYDKPEAWTQETPDVFAQKKIGWRKMWEGESTRWVFEPHVAEAIFDQFISDNNIPLFRDEWLDREHGVKKDMDRIQSITTLSGKVFRGKVFIDATYEGDLMAAAGVSYHVGREANSVYGEKWNGVQQGVFHHKHHFDGLKISAYKVKDDPSSGVLARISTDALEPNGTGDDKVQAYCFRMCLTNDPDIRVAIPKPQNYDPTQYELLLRIFEVMDPMYVFQKFDPVPNNKTDTNNHGPFSFDNLGMNFDYPEASYERRKEIIQEHKAYQLGMLYFISHDPRVPKQLQEKMQKWGLPKDEFVDNGNWSHQLYVREARRMVGQYVITERDLLGDLKSKTKKPIGMGSYGIDSHNIQRFVDADGYVQNEGDVGVHVGDYTIPYDVIVPKEEEVSNLIVPVAASCSHVAYGSVRMEPVFMILAQSGATAACIALDDETSVQSVDYKKLRERLLIDKQILGKSDRLPDPRKKKK</sequence>
<dbReference type="GO" id="GO:0016491">
    <property type="term" value="F:oxidoreductase activity"/>
    <property type="evidence" value="ECO:0007669"/>
    <property type="project" value="UniProtKB-KW"/>
</dbReference>